<evidence type="ECO:0000259" key="6">
    <source>
        <dbReference type="Pfam" id="PF26254"/>
    </source>
</evidence>
<feature type="region of interest" description="Disordered" evidence="3">
    <location>
        <begin position="184"/>
        <end position="304"/>
    </location>
</feature>
<dbReference type="InterPro" id="IPR058563">
    <property type="entry name" value="Trs120_TRAPPC9_N"/>
</dbReference>
<evidence type="ECO:0000259" key="5">
    <source>
        <dbReference type="Pfam" id="PF26251"/>
    </source>
</evidence>
<feature type="compositionally biased region" description="Polar residues" evidence="3">
    <location>
        <begin position="267"/>
        <end position="284"/>
    </location>
</feature>
<keyword evidence="2" id="KW-0333">Golgi apparatus</keyword>
<comment type="caution">
    <text evidence="7">The sequence shown here is derived from an EMBL/GenBank/DDBJ whole genome shotgun (WGS) entry which is preliminary data.</text>
</comment>
<reference evidence="7 8" key="1">
    <citation type="submission" date="2021-11" db="EMBL/GenBank/DDBJ databases">
        <title>Black yeast isolated from Biological Soil Crust.</title>
        <authorList>
            <person name="Kurbessoian T."/>
        </authorList>
    </citation>
    <scope>NUCLEOTIDE SEQUENCE [LARGE SCALE GENOMIC DNA]</scope>
    <source>
        <strain evidence="7 8">CCFEE 5522</strain>
    </source>
</reference>
<name>A0AAV9JY05_9PEZI</name>
<keyword evidence="8" id="KW-1185">Reference proteome</keyword>
<dbReference type="Pfam" id="PF26251">
    <property type="entry name" value="TPR_TRAPPC9-Trs120"/>
    <property type="match status" value="1"/>
</dbReference>
<dbReference type="GO" id="GO:0005802">
    <property type="term" value="C:trans-Golgi network"/>
    <property type="evidence" value="ECO:0007669"/>
    <property type="project" value="TreeGrafter"/>
</dbReference>
<dbReference type="PANTHER" id="PTHR21512">
    <property type="entry name" value="TRAFFICKING PROTEIN PARTICLE COMPLEX SUBUNIT 9"/>
    <property type="match status" value="1"/>
</dbReference>
<feature type="region of interest" description="Disordered" evidence="3">
    <location>
        <begin position="736"/>
        <end position="759"/>
    </location>
</feature>
<dbReference type="InterPro" id="IPR058564">
    <property type="entry name" value="TPR_TRAPPC9_Trs120"/>
</dbReference>
<dbReference type="Pfam" id="PF26280">
    <property type="entry name" value="Ig_TRAPPC9-Trs120_2nd"/>
    <property type="match status" value="1"/>
</dbReference>
<dbReference type="Proteomes" id="UP001324427">
    <property type="component" value="Unassembled WGS sequence"/>
</dbReference>
<evidence type="ECO:0000313" key="8">
    <source>
        <dbReference type="Proteomes" id="UP001324427"/>
    </source>
</evidence>
<feature type="compositionally biased region" description="Polar residues" evidence="3">
    <location>
        <begin position="249"/>
        <end position="258"/>
    </location>
</feature>
<proteinExistence type="predicted"/>
<feature type="compositionally biased region" description="Polar residues" evidence="3">
    <location>
        <begin position="215"/>
        <end position="229"/>
    </location>
</feature>
<evidence type="ECO:0000256" key="1">
    <source>
        <dbReference type="ARBA" id="ARBA00004555"/>
    </source>
</evidence>
<dbReference type="Pfam" id="PF26254">
    <property type="entry name" value="Ig_TRAPPC9-Trs120_1st"/>
    <property type="match status" value="1"/>
</dbReference>
<feature type="domain" description="Trs120/TRAPPC9 TPR region" evidence="5">
    <location>
        <begin position="409"/>
        <end position="699"/>
    </location>
</feature>
<feature type="domain" description="Trs120/TRAPPC9 first Ig-like" evidence="6">
    <location>
        <begin position="714"/>
        <end position="877"/>
    </location>
</feature>
<evidence type="ECO:0000313" key="7">
    <source>
        <dbReference type="EMBL" id="KAK4550668.1"/>
    </source>
</evidence>
<dbReference type="PANTHER" id="PTHR21512:SF5">
    <property type="entry name" value="TRAFFICKING PROTEIN PARTICLE COMPLEX SUBUNIT 9"/>
    <property type="match status" value="1"/>
</dbReference>
<accession>A0AAV9JY05</accession>
<gene>
    <name evidence="7" type="ORF">LTR36_000247</name>
</gene>
<feature type="compositionally biased region" description="Polar residues" evidence="3">
    <location>
        <begin position="184"/>
        <end position="196"/>
    </location>
</feature>
<feature type="domain" description="Trs120/TRAPPC9 N-terminal" evidence="4">
    <location>
        <begin position="4"/>
        <end position="371"/>
    </location>
</feature>
<dbReference type="EMBL" id="JAVFHQ010000001">
    <property type="protein sequence ID" value="KAK4550668.1"/>
    <property type="molecule type" value="Genomic_DNA"/>
</dbReference>
<dbReference type="InterPro" id="IPR013935">
    <property type="entry name" value="Trs120_TRAPPC9"/>
</dbReference>
<dbReference type="InterPro" id="IPR058565">
    <property type="entry name" value="Ig_TRAPPC9_Trs120_1st"/>
</dbReference>
<organism evidence="7 8">
    <name type="scientific">Oleoguttula mirabilis</name>
    <dbReference type="NCBI Taxonomy" id="1507867"/>
    <lineage>
        <taxon>Eukaryota</taxon>
        <taxon>Fungi</taxon>
        <taxon>Dikarya</taxon>
        <taxon>Ascomycota</taxon>
        <taxon>Pezizomycotina</taxon>
        <taxon>Dothideomycetes</taxon>
        <taxon>Dothideomycetidae</taxon>
        <taxon>Mycosphaerellales</taxon>
        <taxon>Teratosphaeriaceae</taxon>
        <taxon>Oleoguttula</taxon>
    </lineage>
</organism>
<comment type="subcellular location">
    <subcellularLocation>
        <location evidence="1">Golgi apparatus</location>
    </subcellularLocation>
</comment>
<protein>
    <submittedName>
        <fullName evidence="7">Uncharacterized protein</fullName>
    </submittedName>
</protein>
<evidence type="ECO:0000256" key="3">
    <source>
        <dbReference type="SAM" id="MobiDB-lite"/>
    </source>
</evidence>
<evidence type="ECO:0000256" key="2">
    <source>
        <dbReference type="ARBA" id="ARBA00023034"/>
    </source>
</evidence>
<sequence length="1284" mass="139108">MDRFSPVAPAAIRVHVLPVGKIERSRFQGVLNKLQRCAAIVELADLPDGSDHLLSPSKFPQGSLLLNYTTYASSEQEHQLSPYELFREPLLVLGVASGLSDHDIQRETEIKEAAGYLHERHPRIVHRHILLLEAGDRRPTSVDNVTVVAESDASDGPALRAAMCEAAARFLVEFTTFTKALQASPTVQTPGQTSRGLQRPVSLRGDERRPESGYATPTQSTAVSSPTADDNSRPPSRGFGSPPPAPSCDQVQRASNVPNALARSDSRTSNRSGQNGNRASSQDRVSVHGFGPSTSKEKDKNRGKARVGIVIGHIHMMAGQWREALRMLIEHTNVARKLSDSLWHGKGLEGILVCMLLHAWAGIEFSIPSVCFPTAERSRALHAAKLSVNLPADFRPAEVAYQAAVGRLSTSLPELLNLILSLYGSAEGSLELVPLVIYEVRVRFCELLAILHGEGGELNGSARTRIVERSATRPAAMPSVSNAPNPLSKSVVANMLAEAQPTEDDHLATADHIQILAGIGSVYSSLGMERKKGLVLKDMIDRLTVALIHARKLDAAEAGIHPAASLSTDTGVDSIIEIATESAGVTDVIDKIAEIYGIYLLPSGVADVSSRAPKVTGACQNFGNDELKDAVMQVLIAFYEASPDPQGVLRIATSLLRSATANTALDFKSREVDRSVVSKADQTSLATIVARTVGLSRHLGLSGIQAEYWDPFFLRRVDFIPPDATHTIVTRAHHGLAGHPAEQSPPGNPLLYDPNASSPGTAVQHRRLMVHNEPMTCLVTLQNPLEVAVVVEAMILVAEGKHDVELETHGFIQTTIEANCFKQVSISVSPSSIGDFTISGCRIRVAGCHDQVFPIVALPWAPKPELLLKYLGQSARDEFTPGPDAESIVVPVTSIDAMPVIELESISLADSSIMLLDGEKQELQVVVRNITTHTPARIVDIADAQSVVRLRTETLSSDLDGEDVSGPNESNTNLHNGLNMAVKKDASDIAILQPGESAMLSFDVTGKAGVSEAELIITYQRSEAADGDAYARILAVPIHMTVDVALEAQLVDVASAHDGGFMLTFDLRNAWSKPIAYCVDVWRGPHGEEPKDTTPNETLLAPGGVHRITEHFDRSSVSRAHNTLDDVKQELLRRMRVPWRTWVGDARWGEVDLGRLDFGPEHLELMRGRSYSMRLDVVDGHKAPVKPGTFITIRATMSFEAPHPGPLWVELQSALDKRKLGLVGVPHRILPPMSANEEVHVDFCLCPMMPGVLELDAFARPAVTPADIAVDEWRTERSLSVIVQ</sequence>
<dbReference type="Pfam" id="PF08626">
    <property type="entry name" value="TRAPPC9-Trs120"/>
    <property type="match status" value="1"/>
</dbReference>
<evidence type="ECO:0000259" key="4">
    <source>
        <dbReference type="Pfam" id="PF08626"/>
    </source>
</evidence>